<feature type="transmembrane region" description="Helical" evidence="1">
    <location>
        <begin position="6"/>
        <end position="26"/>
    </location>
</feature>
<keyword evidence="1" id="KW-0812">Transmembrane</keyword>
<feature type="transmembrane region" description="Helical" evidence="1">
    <location>
        <begin position="33"/>
        <end position="51"/>
    </location>
</feature>
<comment type="caution">
    <text evidence="2">The sequence shown here is derived from an EMBL/GenBank/DDBJ whole genome shotgun (WGS) entry which is preliminary data.</text>
</comment>
<dbReference type="InterPro" id="IPR014245">
    <property type="entry name" value="Spore_III_AF"/>
</dbReference>
<keyword evidence="1" id="KW-0472">Membrane</keyword>
<keyword evidence="1" id="KW-1133">Transmembrane helix</keyword>
<sequence length="221" mass="23968">MEGIFSWVKNIVFFFLAVTLVEELLVDDKNKKYVRMAAGMIFILVVFSPVLKLLNASGSMDYFFQWESFKTAIGDADLIDGDDFDAGSLEQERSGLILQEYKNSLEEQICFLAQNQGVAVRDVTVSVDENMGSASFGSVLQVVLYVGTEVKETSGEDGAGETVEPVKKVEIGNGSSTVQNRDEGESFISGETAAGIKQMIGENYGVSTENIIIVEGGDPGE</sequence>
<dbReference type="Proteomes" id="UP000543642">
    <property type="component" value="Unassembled WGS sequence"/>
</dbReference>
<proteinExistence type="predicted"/>
<dbReference type="EMBL" id="JACHFW010000005">
    <property type="protein sequence ID" value="MBB5264498.1"/>
    <property type="molecule type" value="Genomic_DNA"/>
</dbReference>
<accession>A0A7W8HAM2</accession>
<gene>
    <name evidence="2" type="ORF">HNP82_001625</name>
</gene>
<evidence type="ECO:0000256" key="1">
    <source>
        <dbReference type="SAM" id="Phobius"/>
    </source>
</evidence>
<organism evidence="2 3">
    <name type="scientific">Catenibacillus scindens</name>
    <dbReference type="NCBI Taxonomy" id="673271"/>
    <lineage>
        <taxon>Bacteria</taxon>
        <taxon>Bacillati</taxon>
        <taxon>Bacillota</taxon>
        <taxon>Clostridia</taxon>
        <taxon>Lachnospirales</taxon>
        <taxon>Lachnospiraceae</taxon>
        <taxon>Catenibacillus</taxon>
    </lineage>
</organism>
<reference evidence="2 3" key="1">
    <citation type="submission" date="2020-08" db="EMBL/GenBank/DDBJ databases">
        <title>Genomic Encyclopedia of Type Strains, Phase IV (KMG-IV): sequencing the most valuable type-strain genomes for metagenomic binning, comparative biology and taxonomic classification.</title>
        <authorList>
            <person name="Goeker M."/>
        </authorList>
    </citation>
    <scope>NUCLEOTIDE SEQUENCE [LARGE SCALE GENOMIC DNA]</scope>
    <source>
        <strain evidence="2 3">DSM 106146</strain>
    </source>
</reference>
<name>A0A7W8HAM2_9FIRM</name>
<dbReference type="Pfam" id="PF09581">
    <property type="entry name" value="Spore_III_AF"/>
    <property type="match status" value="1"/>
</dbReference>
<evidence type="ECO:0000313" key="2">
    <source>
        <dbReference type="EMBL" id="MBB5264498.1"/>
    </source>
</evidence>
<keyword evidence="3" id="KW-1185">Reference proteome</keyword>
<evidence type="ECO:0000313" key="3">
    <source>
        <dbReference type="Proteomes" id="UP000543642"/>
    </source>
</evidence>
<protein>
    <submittedName>
        <fullName evidence="2">Stage III sporulation protein AF</fullName>
    </submittedName>
</protein>
<dbReference type="AlphaFoldDB" id="A0A7W8HAM2"/>
<dbReference type="RefSeq" id="WP_183773118.1">
    <property type="nucleotide sequence ID" value="NZ_JACHFW010000005.1"/>
</dbReference>